<dbReference type="PANTHER" id="PTHR47708">
    <property type="match status" value="1"/>
</dbReference>
<proteinExistence type="predicted"/>
<reference evidence="2" key="1">
    <citation type="submission" date="2020-09" db="EMBL/GenBank/DDBJ databases">
        <authorList>
            <person name="Yoon J.-W."/>
        </authorList>
    </citation>
    <scope>NUCLEOTIDE SEQUENCE</scope>
    <source>
        <strain evidence="2">KMU-158</strain>
    </source>
</reference>
<evidence type="ECO:0000313" key="3">
    <source>
        <dbReference type="Proteomes" id="UP000610558"/>
    </source>
</evidence>
<protein>
    <submittedName>
        <fullName evidence="2">DUF1446 domain-containing protein</fullName>
    </submittedName>
</protein>
<evidence type="ECO:0000313" key="2">
    <source>
        <dbReference type="EMBL" id="MBD2860188.1"/>
    </source>
</evidence>
<accession>A0A927C2N9</accession>
<keyword evidence="3" id="KW-1185">Reference proteome</keyword>
<evidence type="ECO:0000259" key="1">
    <source>
        <dbReference type="Pfam" id="PF07287"/>
    </source>
</evidence>
<dbReference type="RefSeq" id="WP_190766738.1">
    <property type="nucleotide sequence ID" value="NZ_JACXLD010000014.1"/>
</dbReference>
<feature type="domain" description="Acyclic terpene utilisation N-terminal" evidence="1">
    <location>
        <begin position="7"/>
        <end position="450"/>
    </location>
</feature>
<organism evidence="2 3">
    <name type="scientific">Spongiibacter pelagi</name>
    <dbReference type="NCBI Taxonomy" id="2760804"/>
    <lineage>
        <taxon>Bacteria</taxon>
        <taxon>Pseudomonadati</taxon>
        <taxon>Pseudomonadota</taxon>
        <taxon>Gammaproteobacteria</taxon>
        <taxon>Cellvibrionales</taxon>
        <taxon>Spongiibacteraceae</taxon>
        <taxon>Spongiibacter</taxon>
    </lineage>
</organism>
<sequence length="456" mass="49331">MAQEKIVRIANGQGFWGDSLMAPIRLIEDGPIDYLTLDYLAEITMSVLQKQRQRKPESGYATDFIDLLKIIMPQCQQKGIKILCNAGGVNPRACVDAIKSTLQEMGMSGIKIAMADGDDLLPQIHELIDGGEPFTNLDNGGSISEIRDRITSANAYTGAEPLVEALKQGADIIVTGRTADPSLVLAPLMYEFGWAEDDYDKKAAGTIIGHLLECGAQSTGGNFTDWRDVPDFAHIGYPIAEVSADGSFVLTKHEGSGGLVNEDTVASQLLYELGDPENFLSPDCTSDFTSIQLEQVGENRVRASGIKGRAPTDSYKVSMSFANGYRVLGQLTFTGPDAVAKAELGAEIIFERCAMYGKPIPEDKRFVEVFGNAACYKGAIADPVQPSEVLLRVGAKSHDREQLEILGREIAPLVTAGPIGVTGYAGSRARPTEIIGYWPTLVKKSKVTTRYIVEEI</sequence>
<dbReference type="InterPro" id="IPR010839">
    <property type="entry name" value="AtuA_N"/>
</dbReference>
<name>A0A927C2N9_9GAMM</name>
<dbReference type="Proteomes" id="UP000610558">
    <property type="component" value="Unassembled WGS sequence"/>
</dbReference>
<gene>
    <name evidence="2" type="ORF">IB286_14395</name>
</gene>
<dbReference type="Pfam" id="PF07287">
    <property type="entry name" value="AtuA"/>
    <property type="match status" value="1"/>
</dbReference>
<dbReference type="EMBL" id="JACXLD010000014">
    <property type="protein sequence ID" value="MBD2860188.1"/>
    <property type="molecule type" value="Genomic_DNA"/>
</dbReference>
<comment type="caution">
    <text evidence="2">The sequence shown here is derived from an EMBL/GenBank/DDBJ whole genome shotgun (WGS) entry which is preliminary data.</text>
</comment>
<dbReference type="PANTHER" id="PTHR47708:SF2">
    <property type="entry name" value="SI:CH73-132F6.5"/>
    <property type="match status" value="1"/>
</dbReference>
<dbReference type="AlphaFoldDB" id="A0A927C2N9"/>